<organism evidence="2 3">
    <name type="scientific">Culex pipiens pipiens</name>
    <name type="common">Northern house mosquito</name>
    <dbReference type="NCBI Taxonomy" id="38569"/>
    <lineage>
        <taxon>Eukaryota</taxon>
        <taxon>Metazoa</taxon>
        <taxon>Ecdysozoa</taxon>
        <taxon>Arthropoda</taxon>
        <taxon>Hexapoda</taxon>
        <taxon>Insecta</taxon>
        <taxon>Pterygota</taxon>
        <taxon>Neoptera</taxon>
        <taxon>Endopterygota</taxon>
        <taxon>Diptera</taxon>
        <taxon>Nematocera</taxon>
        <taxon>Culicoidea</taxon>
        <taxon>Culicidae</taxon>
        <taxon>Culicinae</taxon>
        <taxon>Culicini</taxon>
        <taxon>Culex</taxon>
        <taxon>Culex</taxon>
    </lineage>
</organism>
<feature type="compositionally biased region" description="Low complexity" evidence="1">
    <location>
        <begin position="224"/>
        <end position="234"/>
    </location>
</feature>
<feature type="compositionally biased region" description="Polar residues" evidence="1">
    <location>
        <begin position="23"/>
        <end position="39"/>
    </location>
</feature>
<reference evidence="2 3" key="1">
    <citation type="submission" date="2024-05" db="EMBL/GenBank/DDBJ databases">
        <title>Culex pipiens pipiens assembly and annotation.</title>
        <authorList>
            <person name="Alout H."/>
            <person name="Durand T."/>
        </authorList>
    </citation>
    <scope>NUCLEOTIDE SEQUENCE [LARGE SCALE GENOMIC DNA]</scope>
    <source>
        <strain evidence="2">HA-2024</strain>
        <tissue evidence="2">Whole body</tissue>
    </source>
</reference>
<protein>
    <submittedName>
        <fullName evidence="2">Uncharacterized protein</fullName>
    </submittedName>
</protein>
<feature type="region of interest" description="Disordered" evidence="1">
    <location>
        <begin position="224"/>
        <end position="253"/>
    </location>
</feature>
<gene>
    <name evidence="2" type="ORF">pipiens_015101</name>
</gene>
<sequence length="387" mass="42716">MSISIGHGQQQDDPRSGWLVLPVQQSSSPRTQNGQQPPSFVSWDDLDAPAKQPLFDYRPQGGLECEGRSLPTPEELFRRRLPKQDQLINGKSEQQHTTFAATASHMEGAMEANAASSSAPKQADREFEVRSNSCEKMPCHEASKQEFAGDWVIKCQSSYYSEEGHQVDTKQSRNSVWERWHTTAYTIKRVGARFDHQRLNKLCRIPSPQISPIVYHLLGASSATGATRTTSPSAEAGPSDFTGSVSPKPSSPLRNVLVKNQIKSPSSTSVSDQTQWTTTSPFLNCRKDSQSPKLSTRKLEKAIQPDRDCLVVNYAVVSRTVKSSKRTKPSAAARLPRWSHRLYGRQRCTTTASHLDTAASETQLADYLPTAAARDKAPTASGTCVAW</sequence>
<proteinExistence type="predicted"/>
<dbReference type="EMBL" id="JBEHCU010009843">
    <property type="protein sequence ID" value="KAL1379160.1"/>
    <property type="molecule type" value="Genomic_DNA"/>
</dbReference>
<accession>A0ABD1CRW0</accession>
<dbReference type="Proteomes" id="UP001562425">
    <property type="component" value="Unassembled WGS sequence"/>
</dbReference>
<dbReference type="AlphaFoldDB" id="A0ABD1CRW0"/>
<comment type="caution">
    <text evidence="2">The sequence shown here is derived from an EMBL/GenBank/DDBJ whole genome shotgun (WGS) entry which is preliminary data.</text>
</comment>
<name>A0ABD1CRW0_CULPP</name>
<evidence type="ECO:0000313" key="3">
    <source>
        <dbReference type="Proteomes" id="UP001562425"/>
    </source>
</evidence>
<evidence type="ECO:0000256" key="1">
    <source>
        <dbReference type="SAM" id="MobiDB-lite"/>
    </source>
</evidence>
<feature type="region of interest" description="Disordered" evidence="1">
    <location>
        <begin position="1"/>
        <end position="73"/>
    </location>
</feature>
<evidence type="ECO:0000313" key="2">
    <source>
        <dbReference type="EMBL" id="KAL1379160.1"/>
    </source>
</evidence>
<keyword evidence="3" id="KW-1185">Reference proteome</keyword>